<dbReference type="EMBL" id="BAABIC010000069">
    <property type="protein sequence ID" value="GAA4715682.1"/>
    <property type="molecule type" value="Genomic_DNA"/>
</dbReference>
<dbReference type="Proteomes" id="UP001500325">
    <property type="component" value="Unassembled WGS sequence"/>
</dbReference>
<protein>
    <submittedName>
        <fullName evidence="1">Uncharacterized protein</fullName>
    </submittedName>
</protein>
<keyword evidence="2" id="KW-1185">Reference proteome</keyword>
<sequence>MILSETEEVTFFNPITGLPIGNVLFSFKPMLKINKTKFEEISSKDELNLLTNDDKSKKNPIHRFKFDGYTVPSTMDLYQ</sequence>
<reference evidence="2" key="1">
    <citation type="journal article" date="2019" name="Int. J. Syst. Evol. Microbiol.">
        <title>The Global Catalogue of Microorganisms (GCM) 10K type strain sequencing project: providing services to taxonomists for standard genome sequencing and annotation.</title>
        <authorList>
            <consortium name="The Broad Institute Genomics Platform"/>
            <consortium name="The Broad Institute Genome Sequencing Center for Infectious Disease"/>
            <person name="Wu L."/>
            <person name="Ma J."/>
        </authorList>
    </citation>
    <scope>NUCLEOTIDE SEQUENCE [LARGE SCALE GENOMIC DNA]</scope>
    <source>
        <strain evidence="2">JCM 18055</strain>
    </source>
</reference>
<evidence type="ECO:0000313" key="1">
    <source>
        <dbReference type="EMBL" id="GAA4715682.1"/>
    </source>
</evidence>
<name>A0ABP8XXZ7_9PSEU</name>
<organism evidence="1 2">
    <name type="scientific">Pseudonocardia yuanmonensis</name>
    <dbReference type="NCBI Taxonomy" id="1095914"/>
    <lineage>
        <taxon>Bacteria</taxon>
        <taxon>Bacillati</taxon>
        <taxon>Actinomycetota</taxon>
        <taxon>Actinomycetes</taxon>
        <taxon>Pseudonocardiales</taxon>
        <taxon>Pseudonocardiaceae</taxon>
        <taxon>Pseudonocardia</taxon>
    </lineage>
</organism>
<gene>
    <name evidence="1" type="ORF">GCM10023215_67990</name>
</gene>
<comment type="caution">
    <text evidence="1">The sequence shown here is derived from an EMBL/GenBank/DDBJ whole genome shotgun (WGS) entry which is preliminary data.</text>
</comment>
<accession>A0ABP8XXZ7</accession>
<proteinExistence type="predicted"/>
<evidence type="ECO:0000313" key="2">
    <source>
        <dbReference type="Proteomes" id="UP001500325"/>
    </source>
</evidence>